<dbReference type="EMBL" id="CP027059">
    <property type="protein sequence ID" value="UQZ86667.1"/>
    <property type="molecule type" value="Genomic_DNA"/>
</dbReference>
<dbReference type="Proteomes" id="UP001057134">
    <property type="component" value="Chromosome"/>
</dbReference>
<evidence type="ECO:0000313" key="5">
    <source>
        <dbReference type="Proteomes" id="UP001057134"/>
    </source>
</evidence>
<evidence type="ECO:0000256" key="1">
    <source>
        <dbReference type="ARBA" id="ARBA00022729"/>
    </source>
</evidence>
<name>A0ABY4RWH4_9BACL</name>
<dbReference type="GO" id="GO:0016829">
    <property type="term" value="F:lyase activity"/>
    <property type="evidence" value="ECO:0007669"/>
    <property type="project" value="UniProtKB-KW"/>
</dbReference>
<evidence type="ECO:0000256" key="2">
    <source>
        <dbReference type="ARBA" id="ARBA00023239"/>
    </source>
</evidence>
<reference evidence="4" key="1">
    <citation type="submission" date="2018-02" db="EMBL/GenBank/DDBJ databases">
        <authorList>
            <person name="Kim S.-K."/>
            <person name="Jung H.-I."/>
            <person name="Lee S.-W."/>
        </authorList>
    </citation>
    <scope>NUCLEOTIDE SEQUENCE</scope>
    <source>
        <strain evidence="4">SK3146</strain>
    </source>
</reference>
<dbReference type="Gene3D" id="1.50.10.100">
    <property type="entry name" value="Chondroitin AC/alginate lyase"/>
    <property type="match status" value="1"/>
</dbReference>
<dbReference type="InterPro" id="IPR008929">
    <property type="entry name" value="Chondroitin_lyas"/>
</dbReference>
<dbReference type="Pfam" id="PF05426">
    <property type="entry name" value="Alginate_lyase"/>
    <property type="match status" value="1"/>
</dbReference>
<keyword evidence="2 4" id="KW-0456">Lyase</keyword>
<feature type="domain" description="Alginate lyase" evidence="3">
    <location>
        <begin position="40"/>
        <end position="108"/>
    </location>
</feature>
<dbReference type="SUPFAM" id="SSF48230">
    <property type="entry name" value="Chondroitin AC/alginate lyase"/>
    <property type="match status" value="1"/>
</dbReference>
<gene>
    <name evidence="4" type="ORF">SK3146_05960</name>
</gene>
<keyword evidence="1" id="KW-0732">Signal</keyword>
<reference evidence="4" key="2">
    <citation type="journal article" date="2021" name="J Anim Sci Technol">
        <title>Complete genome sequence of Paenibacillus konkukensis sp. nov. SK3146 as a potential probiotic strain.</title>
        <authorList>
            <person name="Jung H.I."/>
            <person name="Park S."/>
            <person name="Niu K.M."/>
            <person name="Lee S.W."/>
            <person name="Kothari D."/>
            <person name="Yi K.J."/>
            <person name="Kim S.K."/>
        </authorList>
    </citation>
    <scope>NUCLEOTIDE SEQUENCE</scope>
    <source>
        <strain evidence="4">SK3146</strain>
    </source>
</reference>
<evidence type="ECO:0000259" key="3">
    <source>
        <dbReference type="Pfam" id="PF05426"/>
    </source>
</evidence>
<dbReference type="RefSeq" id="WP_249862185.1">
    <property type="nucleotide sequence ID" value="NZ_CP027059.1"/>
</dbReference>
<protein>
    <submittedName>
        <fullName evidence="4">Alginate lyase</fullName>
    </submittedName>
</protein>
<proteinExistence type="predicted"/>
<organism evidence="4 5">
    <name type="scientific">Paenibacillus konkukensis</name>
    <dbReference type="NCBI Taxonomy" id="2020716"/>
    <lineage>
        <taxon>Bacteria</taxon>
        <taxon>Bacillati</taxon>
        <taxon>Bacillota</taxon>
        <taxon>Bacilli</taxon>
        <taxon>Bacillales</taxon>
        <taxon>Paenibacillaceae</taxon>
        <taxon>Paenibacillus</taxon>
    </lineage>
</organism>
<evidence type="ECO:0000313" key="4">
    <source>
        <dbReference type="EMBL" id="UQZ86667.1"/>
    </source>
</evidence>
<accession>A0ABY4RWH4</accession>
<dbReference type="InterPro" id="IPR008397">
    <property type="entry name" value="Alginate_lyase_dom"/>
</dbReference>
<sequence length="140" mass="16004">MMRTTEDYNGRGEERFAFIDRGRLLRQAEASLHADTVHITDDVAPMSEGGIHDFYSNGDYWWPNPETADGLPYIRRDGESNPNNFDRHRLGLRRMRTHTANLASAYKESVRRNRKSIVSSRNLTVICLSGKKGCVVYGKI</sequence>
<keyword evidence="5" id="KW-1185">Reference proteome</keyword>